<reference evidence="1 2" key="1">
    <citation type="submission" date="2019-05" db="EMBL/GenBank/DDBJ databases">
        <title>Another draft genome of Portunus trituberculatus and its Hox gene families provides insights of decapod evolution.</title>
        <authorList>
            <person name="Jeong J.-H."/>
            <person name="Song I."/>
            <person name="Kim S."/>
            <person name="Choi T."/>
            <person name="Kim D."/>
            <person name="Ryu S."/>
            <person name="Kim W."/>
        </authorList>
    </citation>
    <scope>NUCLEOTIDE SEQUENCE [LARGE SCALE GENOMIC DNA]</scope>
    <source>
        <tissue evidence="1">Muscle</tissue>
    </source>
</reference>
<name>A0A5B7DMI6_PORTR</name>
<evidence type="ECO:0000313" key="2">
    <source>
        <dbReference type="Proteomes" id="UP000324222"/>
    </source>
</evidence>
<dbReference type="EMBL" id="VSRR010001109">
    <property type="protein sequence ID" value="MPC22648.1"/>
    <property type="molecule type" value="Genomic_DNA"/>
</dbReference>
<proteinExistence type="predicted"/>
<keyword evidence="2" id="KW-1185">Reference proteome</keyword>
<sequence length="65" mass="6918">MEQLVVRSGWRYHSIRARDKGQEEFHEQLPASAHGGRPALVVREVRGVVVGGLAGLRGGGGVTVA</sequence>
<accession>A0A5B7DMI6</accession>
<protein>
    <submittedName>
        <fullName evidence="1">Uncharacterized protein</fullName>
    </submittedName>
</protein>
<comment type="caution">
    <text evidence="1">The sequence shown here is derived from an EMBL/GenBank/DDBJ whole genome shotgun (WGS) entry which is preliminary data.</text>
</comment>
<evidence type="ECO:0000313" key="1">
    <source>
        <dbReference type="EMBL" id="MPC22648.1"/>
    </source>
</evidence>
<dbReference type="AlphaFoldDB" id="A0A5B7DMI6"/>
<organism evidence="1 2">
    <name type="scientific">Portunus trituberculatus</name>
    <name type="common">Swimming crab</name>
    <name type="synonym">Neptunus trituberculatus</name>
    <dbReference type="NCBI Taxonomy" id="210409"/>
    <lineage>
        <taxon>Eukaryota</taxon>
        <taxon>Metazoa</taxon>
        <taxon>Ecdysozoa</taxon>
        <taxon>Arthropoda</taxon>
        <taxon>Crustacea</taxon>
        <taxon>Multicrustacea</taxon>
        <taxon>Malacostraca</taxon>
        <taxon>Eumalacostraca</taxon>
        <taxon>Eucarida</taxon>
        <taxon>Decapoda</taxon>
        <taxon>Pleocyemata</taxon>
        <taxon>Brachyura</taxon>
        <taxon>Eubrachyura</taxon>
        <taxon>Portunoidea</taxon>
        <taxon>Portunidae</taxon>
        <taxon>Portuninae</taxon>
        <taxon>Portunus</taxon>
    </lineage>
</organism>
<dbReference type="Proteomes" id="UP000324222">
    <property type="component" value="Unassembled WGS sequence"/>
</dbReference>
<gene>
    <name evidence="1" type="ORF">E2C01_015668</name>
</gene>